<sequence>MKAEDILRIQKLAARIRTMSVISQEGKLHELGQDDILELLEMQQEQASEIERMANRALKSITAR</sequence>
<name>A0A0J1GUE4_9GAMM</name>
<dbReference type="Proteomes" id="UP000036097">
    <property type="component" value="Unassembled WGS sequence"/>
</dbReference>
<dbReference type="EMBL" id="LDOT01000035">
    <property type="protein sequence ID" value="KLV03281.1"/>
    <property type="molecule type" value="Genomic_DNA"/>
</dbReference>
<proteinExistence type="predicted"/>
<dbReference type="RefSeq" id="WP_047880715.1">
    <property type="nucleotide sequence ID" value="NZ_LDOT01000035.1"/>
</dbReference>
<protein>
    <submittedName>
        <fullName evidence="1">Uncharacterized protein</fullName>
    </submittedName>
</protein>
<accession>A0A0J1GUE4</accession>
<evidence type="ECO:0000313" key="1">
    <source>
        <dbReference type="EMBL" id="KLV03281.1"/>
    </source>
</evidence>
<dbReference type="PATRIC" id="fig|1195763.3.peg.4317"/>
<evidence type="ECO:0000313" key="2">
    <source>
        <dbReference type="Proteomes" id="UP000036097"/>
    </source>
</evidence>
<keyword evidence="2" id="KW-1185">Reference proteome</keyword>
<dbReference type="STRING" id="1195763.ABT56_20140"/>
<comment type="caution">
    <text evidence="1">The sequence shown here is derived from an EMBL/GenBank/DDBJ whole genome shotgun (WGS) entry which is preliminary data.</text>
</comment>
<gene>
    <name evidence="1" type="ORF">ABT56_20140</name>
</gene>
<reference evidence="1 2" key="1">
    <citation type="submission" date="2015-05" db="EMBL/GenBank/DDBJ databases">
        <title>Photobacterium galathea sp. nov.</title>
        <authorList>
            <person name="Machado H."/>
            <person name="Gram L."/>
        </authorList>
    </citation>
    <scope>NUCLEOTIDE SEQUENCE [LARGE SCALE GENOMIC DNA]</scope>
    <source>
        <strain evidence="1 2">CGMCC 1.12159</strain>
    </source>
</reference>
<organism evidence="1 2">
    <name type="scientific">Photobacterium aquae</name>
    <dbReference type="NCBI Taxonomy" id="1195763"/>
    <lineage>
        <taxon>Bacteria</taxon>
        <taxon>Pseudomonadati</taxon>
        <taxon>Pseudomonadota</taxon>
        <taxon>Gammaproteobacteria</taxon>
        <taxon>Vibrionales</taxon>
        <taxon>Vibrionaceae</taxon>
        <taxon>Photobacterium</taxon>
    </lineage>
</organism>
<dbReference type="AlphaFoldDB" id="A0A0J1GUE4"/>
<dbReference type="OrthoDB" id="9965923at2"/>